<feature type="non-terminal residue" evidence="4">
    <location>
        <position position="1234"/>
    </location>
</feature>
<accession>A0A3E1Q8R4</accession>
<keyword evidence="5" id="KW-1185">Reference proteome</keyword>
<feature type="compositionally biased region" description="Acidic residues" evidence="1">
    <location>
        <begin position="1218"/>
        <end position="1234"/>
    </location>
</feature>
<evidence type="ECO:0000259" key="3">
    <source>
        <dbReference type="Pfam" id="PF24346"/>
    </source>
</evidence>
<sequence>MGNQGYAQVKGSTDEGEVLLPYTQEYLDQYNATLDKKAAQYNKTFRSKSKAEALHSHTNSKTVGGCNLITCGSFEKDDVSGGTFRTAIGGTNGEYQADARYSCWDDNGTVDWSEGQYISYSTTNSNVVYPGIIEPSTYDGGGFAIFSFQNESIDQTLTVVPNTVYTVCFEIAVIPRYNTVNSNNNGGQILEYEPNLRFGVRNGAVVVSDPLTYTDADLVQHPTSDFPTRLSFATSGNGGNQNPGGWTEINPYWENRCITFKSGPTATSVEVFYSTGNPGESVVLVDGLRLSVEGYANSPELSVTSKTYCEPTQVQLNDFVTSTTPTGAELRWSANSDLSNPLPNNPTVTTPGVWYAFYYNPDLGCTSPSRMLTLTNSDIAIAHTKEDVTCYGENDGEINITVTGGSSSYTYLWTTSDGSGLNTTAEDQTGLTAGTYKVTVDDGICTIDKSIEITQPNQINVEANEYDPLCDNADAITLTGEPTNSNGEWTGAGVTDNDNGTASFDPSGLTGTITVTYTYTDGNNCSNSDTADIVINKTATVEAGNYGPICDNADAITLTGQPTNSNGEWTGAGVTDNDNGTASFDPSGLTGTITVTYTYTDGNNCSDTDTANIVINKTATVEAGNYGPICDNADAITLTGEPTNSNGEWTGTGVTDNGNGTASFDPSGLTGTITVTYTYEDGNNCSDTDTADIVVNKTAVVEAGTYGPICDNADTITLTGQPTNSNGEWTGTGVIDNGDGTADFDPTGLNGTITATYTYTDGNNCSDNDTADIVVNVSPDAPISSGDIAECKDETTTQTLDANDAITVATGTSIVWYTDATGNTVVNDPILDTVGNVTYYAEAVSDTGSCSSSDRTPVTLTIYNCSISIEKTASPNDTQNCNTIAPGEMITYTFKVKNLGDVAINNVEVNDPLIDNTNPIPGPDSGDTVNSGVLDIGEEWTYEATYTVTQQDIINGQVNNTATVDGTVTGSSASFNVNDSDSVTVNLCQDAEISIVKSSTSESQDCLNLEVGNTIEYKFVVKNEGDVDISNVVITDPLFLAPNPVVTIQLVDNGDGNGVLNVGETWEYEAIYTVDQDNINDGQIENTATVNGTTGLGPVDETSNTITIPICQDASIALIKESTLNIDPNTGCYAGEVGEEISYTFKVKNTGDVTLTNIIVTDLVGGVTMSGGPIASLDPNEEDTTTFTATYTLTQADLNAGEFENRALATGTPPQGDDVTDESDNNSYTEDDST</sequence>
<dbReference type="PANTHER" id="PTHR34819">
    <property type="entry name" value="LARGE CYSTEINE-RICH PERIPLASMIC PROTEIN OMCB"/>
    <property type="match status" value="1"/>
</dbReference>
<comment type="caution">
    <text evidence="4">The sequence shown here is derived from an EMBL/GenBank/DDBJ whole genome shotgun (WGS) entry which is preliminary data.</text>
</comment>
<feature type="domain" description="DUF7507" evidence="3">
    <location>
        <begin position="866"/>
        <end position="970"/>
    </location>
</feature>
<dbReference type="InterPro" id="IPR013783">
    <property type="entry name" value="Ig-like_fold"/>
</dbReference>
<feature type="domain" description="Ig-like" evidence="2">
    <location>
        <begin position="779"/>
        <end position="862"/>
    </location>
</feature>
<protein>
    <submittedName>
        <fullName evidence="4">DUF11 domain-containing protein</fullName>
    </submittedName>
</protein>
<proteinExistence type="predicted"/>
<dbReference type="InterPro" id="IPR025667">
    <property type="entry name" value="SprB_repeat"/>
</dbReference>
<dbReference type="Gene3D" id="2.60.40.10">
    <property type="entry name" value="Immunoglobulins"/>
    <property type="match status" value="1"/>
</dbReference>
<gene>
    <name evidence="4" type="ORF">DZ858_00005</name>
</gene>
<dbReference type="EMBL" id="QVID01000001">
    <property type="protein sequence ID" value="RFN58512.1"/>
    <property type="molecule type" value="Genomic_DNA"/>
</dbReference>
<dbReference type="InterPro" id="IPR055354">
    <property type="entry name" value="DUF7507"/>
</dbReference>
<feature type="domain" description="DUF7507" evidence="3">
    <location>
        <begin position="991"/>
        <end position="1097"/>
    </location>
</feature>
<dbReference type="Pfam" id="PF24346">
    <property type="entry name" value="DUF7507"/>
    <property type="match status" value="3"/>
</dbReference>
<dbReference type="InterPro" id="IPR044023">
    <property type="entry name" value="Ig_7"/>
</dbReference>
<dbReference type="InterPro" id="IPR047589">
    <property type="entry name" value="DUF11_rpt"/>
</dbReference>
<feature type="domain" description="DUF7507" evidence="3">
    <location>
        <begin position="1115"/>
        <end position="1222"/>
    </location>
</feature>
<evidence type="ECO:0000256" key="1">
    <source>
        <dbReference type="SAM" id="MobiDB-lite"/>
    </source>
</evidence>
<dbReference type="Pfam" id="PF19081">
    <property type="entry name" value="Ig_7"/>
    <property type="match status" value="1"/>
</dbReference>
<evidence type="ECO:0000259" key="2">
    <source>
        <dbReference type="Pfam" id="PF19081"/>
    </source>
</evidence>
<name>A0A3E1Q8R4_9FLAO</name>
<dbReference type="NCBIfam" id="TIGR01451">
    <property type="entry name" value="B_ant_repeat"/>
    <property type="match status" value="3"/>
</dbReference>
<dbReference type="InterPro" id="IPR051172">
    <property type="entry name" value="Chlamydia_OmcB"/>
</dbReference>
<feature type="region of interest" description="Disordered" evidence="1">
    <location>
        <begin position="1202"/>
        <end position="1234"/>
    </location>
</feature>
<evidence type="ECO:0000313" key="5">
    <source>
        <dbReference type="Proteomes" id="UP000261082"/>
    </source>
</evidence>
<evidence type="ECO:0000313" key="4">
    <source>
        <dbReference type="EMBL" id="RFN58512.1"/>
    </source>
</evidence>
<reference evidence="4 5" key="1">
    <citation type="journal article" date="2007" name="Int. J. Syst. Evol. Microbiol.">
        <title>Marixanthomonas ophiurae gen. nov., sp. nov., a marine bacterium of the family Flavobacteriaceae isolated from a deep-sea brittle star.</title>
        <authorList>
            <person name="Romanenko L.A."/>
            <person name="Uchino M."/>
            <person name="Frolova G.M."/>
            <person name="Mikhailov V.V."/>
        </authorList>
    </citation>
    <scope>NUCLEOTIDE SEQUENCE [LARGE SCALE GENOMIC DNA]</scope>
    <source>
        <strain evidence="4 5">KMM 3046</strain>
    </source>
</reference>
<dbReference type="Pfam" id="PF13573">
    <property type="entry name" value="SprB"/>
    <property type="match status" value="1"/>
</dbReference>
<dbReference type="Proteomes" id="UP000261082">
    <property type="component" value="Unassembled WGS sequence"/>
</dbReference>
<dbReference type="AlphaFoldDB" id="A0A3E1Q8R4"/>
<organism evidence="4 5">
    <name type="scientific">Marixanthomonas ophiurae</name>
    <dbReference type="NCBI Taxonomy" id="387659"/>
    <lineage>
        <taxon>Bacteria</taxon>
        <taxon>Pseudomonadati</taxon>
        <taxon>Bacteroidota</taxon>
        <taxon>Flavobacteriia</taxon>
        <taxon>Flavobacteriales</taxon>
        <taxon>Flavobacteriaceae</taxon>
        <taxon>Marixanthomonas</taxon>
    </lineage>
</organism>